<gene>
    <name evidence="10" type="primary">LOC114665041</name>
</gene>
<dbReference type="GO" id="GO:0005886">
    <property type="term" value="C:plasma membrane"/>
    <property type="evidence" value="ECO:0007669"/>
    <property type="project" value="UniProtKB-SubCell"/>
</dbReference>
<dbReference type="OrthoDB" id="6136301at2759"/>
<feature type="transmembrane region" description="Helical" evidence="9">
    <location>
        <begin position="12"/>
        <end position="33"/>
    </location>
</feature>
<feature type="transmembrane region" description="Helical" evidence="9">
    <location>
        <begin position="265"/>
        <end position="283"/>
    </location>
</feature>
<keyword evidence="7 9" id="KW-0472">Membrane</keyword>
<feature type="transmembrane region" description="Helical" evidence="9">
    <location>
        <begin position="99"/>
        <end position="120"/>
    </location>
</feature>
<feature type="transmembrane region" description="Helical" evidence="9">
    <location>
        <begin position="292"/>
        <end position="312"/>
    </location>
</feature>
<dbReference type="GO" id="GO:0043652">
    <property type="term" value="P:engulfment of apoptotic cell"/>
    <property type="evidence" value="ECO:0007669"/>
    <property type="project" value="TreeGrafter"/>
</dbReference>
<comment type="similarity">
    <text evidence="2 9">Belongs to the XK family.</text>
</comment>
<dbReference type="Proteomes" id="UP000694620">
    <property type="component" value="Chromosome 14"/>
</dbReference>
<keyword evidence="4 9" id="KW-0812">Transmembrane</keyword>
<evidence type="ECO:0000256" key="2">
    <source>
        <dbReference type="ARBA" id="ARBA00008789"/>
    </source>
</evidence>
<dbReference type="Ensembl" id="ENSECRT00000024648.1">
    <property type="protein sequence ID" value="ENSECRP00000024117.1"/>
    <property type="gene ID" value="ENSECRG00000016337.1"/>
</dbReference>
<feature type="transmembrane region" description="Helical" evidence="9">
    <location>
        <begin position="167"/>
        <end position="187"/>
    </location>
</feature>
<reference evidence="10" key="1">
    <citation type="submission" date="2021-06" db="EMBL/GenBank/DDBJ databases">
        <authorList>
            <consortium name="Wellcome Sanger Institute Data Sharing"/>
        </authorList>
    </citation>
    <scope>NUCLEOTIDE SEQUENCE [LARGE SCALE GENOMIC DNA]</scope>
</reference>
<proteinExistence type="inferred from homology"/>
<dbReference type="GO" id="GO:1902742">
    <property type="term" value="P:apoptotic process involved in development"/>
    <property type="evidence" value="ECO:0007669"/>
    <property type="project" value="TreeGrafter"/>
</dbReference>
<sequence length="414" mass="48601">MDLRKCCRYSLLDFLLTLFGIGAFLFDIGTDLWAAAEFYLVGDYYWFGTVLFLTFTSSLVVQLFSWFWFQYDSQLENFSEVAANEGLFWRRGILRLLHFFHLGFLFRYLTVMVQGFLVWWRERKESGYIVYLTHDLSMLRLFETFTESTPQLVFILYTIISRNKVEVYQYVSITASFLSVAWMVLDYHRSLRSFLPEKNNLGCISSLVYFLWNLLLITSRIVAVAVFTSVLPPYVGLHFLLLWASLLFWAGIQKTDFMDSPAGEWLYRAMVALILYFSWFNVAKGRTLGRSVIYHTFIAVDSGILLVTWWFYRDPTSTDAYVMPVMVILPFLYLMGIMFKVLYYWKFHPPVWDPVTEAEQDVIDDLIGFRSLPATEIPQTMINKRMYTLANKFFFSSQKPQHHRVNGSSSNTTV</sequence>
<keyword evidence="6 9" id="KW-1133">Transmembrane helix</keyword>
<feature type="transmembrane region" description="Helical" evidence="9">
    <location>
        <begin position="324"/>
        <end position="345"/>
    </location>
</feature>
<dbReference type="GeneID" id="114665041"/>
<evidence type="ECO:0000256" key="8">
    <source>
        <dbReference type="ARBA" id="ARBA00024479"/>
    </source>
</evidence>
<dbReference type="PANTHER" id="PTHR16024">
    <property type="entry name" value="XK-RELATED PROTEIN"/>
    <property type="match status" value="1"/>
</dbReference>
<evidence type="ECO:0000256" key="6">
    <source>
        <dbReference type="ARBA" id="ARBA00022989"/>
    </source>
</evidence>
<feature type="transmembrane region" description="Helical" evidence="9">
    <location>
        <begin position="207"/>
        <end position="227"/>
    </location>
</feature>
<dbReference type="GO" id="GO:0070782">
    <property type="term" value="P:phosphatidylserine exposure on apoptotic cell surface"/>
    <property type="evidence" value="ECO:0007669"/>
    <property type="project" value="TreeGrafter"/>
</dbReference>
<name>A0A8C4T4R5_ERPCA</name>
<dbReference type="GeneTree" id="ENSGT01140000282565"/>
<reference evidence="10" key="2">
    <citation type="submission" date="2025-08" db="UniProtKB">
        <authorList>
            <consortium name="Ensembl"/>
        </authorList>
    </citation>
    <scope>IDENTIFICATION</scope>
</reference>
<dbReference type="Pfam" id="PF09815">
    <property type="entry name" value="XK-related"/>
    <property type="match status" value="1"/>
</dbReference>
<keyword evidence="5" id="KW-0053">Apoptosis</keyword>
<organism evidence="10 11">
    <name type="scientific">Erpetoichthys calabaricus</name>
    <name type="common">Rope fish</name>
    <name type="synonym">Calamoichthys calabaricus</name>
    <dbReference type="NCBI Taxonomy" id="27687"/>
    <lineage>
        <taxon>Eukaryota</taxon>
        <taxon>Metazoa</taxon>
        <taxon>Chordata</taxon>
        <taxon>Craniata</taxon>
        <taxon>Vertebrata</taxon>
        <taxon>Euteleostomi</taxon>
        <taxon>Actinopterygii</taxon>
        <taxon>Polypteriformes</taxon>
        <taxon>Polypteridae</taxon>
        <taxon>Erpetoichthys</taxon>
    </lineage>
</organism>
<accession>A0A8C4T4R5</accession>
<comment type="catalytic activity">
    <reaction evidence="8">
        <text>a 1,2-diacyl-sn-glycero-3-phospho-L-serine(in) = a 1,2-diacyl-sn-glycero-3-phospho-L-serine(out)</text>
        <dbReference type="Rhea" id="RHEA:38663"/>
        <dbReference type="ChEBI" id="CHEBI:57262"/>
    </reaction>
</comment>
<dbReference type="InterPro" id="IPR018629">
    <property type="entry name" value="XK-rel"/>
</dbReference>
<evidence type="ECO:0000256" key="1">
    <source>
        <dbReference type="ARBA" id="ARBA00004651"/>
    </source>
</evidence>
<dbReference type="RefSeq" id="XP_028675244.1">
    <property type="nucleotide sequence ID" value="XM_028819411.2"/>
</dbReference>
<dbReference type="InterPro" id="IPR050895">
    <property type="entry name" value="XK-related_scramblase"/>
</dbReference>
<evidence type="ECO:0000256" key="4">
    <source>
        <dbReference type="ARBA" id="ARBA00022692"/>
    </source>
</evidence>
<comment type="subcellular location">
    <subcellularLocation>
        <location evidence="1">Cell membrane</location>
        <topology evidence="1">Multi-pass membrane protein</topology>
    </subcellularLocation>
    <subcellularLocation>
        <location evidence="9">Membrane</location>
        <topology evidence="9">Multi-pass membrane protein</topology>
    </subcellularLocation>
</comment>
<evidence type="ECO:0000313" key="10">
    <source>
        <dbReference type="Ensembl" id="ENSECRP00000024117.1"/>
    </source>
</evidence>
<evidence type="ECO:0000256" key="3">
    <source>
        <dbReference type="ARBA" id="ARBA00022475"/>
    </source>
</evidence>
<feature type="transmembrane region" description="Helical" evidence="9">
    <location>
        <begin position="234"/>
        <end position="253"/>
    </location>
</feature>
<reference evidence="10" key="3">
    <citation type="submission" date="2025-09" db="UniProtKB">
        <authorList>
            <consortium name="Ensembl"/>
        </authorList>
    </citation>
    <scope>IDENTIFICATION</scope>
</reference>
<evidence type="ECO:0000256" key="9">
    <source>
        <dbReference type="RuleBase" id="RU910716"/>
    </source>
</evidence>
<evidence type="ECO:0000256" key="5">
    <source>
        <dbReference type="ARBA" id="ARBA00022703"/>
    </source>
</evidence>
<feature type="transmembrane region" description="Helical" evidence="9">
    <location>
        <begin position="45"/>
        <end position="69"/>
    </location>
</feature>
<dbReference type="AlphaFoldDB" id="A0A8C4T4R5"/>
<evidence type="ECO:0000256" key="7">
    <source>
        <dbReference type="ARBA" id="ARBA00023136"/>
    </source>
</evidence>
<feature type="transmembrane region" description="Helical" evidence="9">
    <location>
        <begin position="140"/>
        <end position="160"/>
    </location>
</feature>
<keyword evidence="11" id="KW-1185">Reference proteome</keyword>
<keyword evidence="3" id="KW-1003">Cell membrane</keyword>
<dbReference type="PANTHER" id="PTHR16024:SF8">
    <property type="entry name" value="XK-RELATED PROTEIN 8"/>
    <property type="match status" value="1"/>
</dbReference>
<protein>
    <recommendedName>
        <fullName evidence="9">XK-related protein</fullName>
    </recommendedName>
</protein>
<evidence type="ECO:0000313" key="11">
    <source>
        <dbReference type="Proteomes" id="UP000694620"/>
    </source>
</evidence>